<dbReference type="Proteomes" id="UP001430953">
    <property type="component" value="Unassembled WGS sequence"/>
</dbReference>
<gene>
    <name evidence="1" type="ORF">PUN28_004032</name>
</gene>
<accession>A0AAW2GPE3</accession>
<proteinExistence type="predicted"/>
<dbReference type="AlphaFoldDB" id="A0AAW2GPE3"/>
<comment type="caution">
    <text evidence="1">The sequence shown here is derived from an EMBL/GenBank/DDBJ whole genome shotgun (WGS) entry which is preliminary data.</text>
</comment>
<name>A0AAW2GPE3_9HYME</name>
<organism evidence="1 2">
    <name type="scientific">Cardiocondyla obscurior</name>
    <dbReference type="NCBI Taxonomy" id="286306"/>
    <lineage>
        <taxon>Eukaryota</taxon>
        <taxon>Metazoa</taxon>
        <taxon>Ecdysozoa</taxon>
        <taxon>Arthropoda</taxon>
        <taxon>Hexapoda</taxon>
        <taxon>Insecta</taxon>
        <taxon>Pterygota</taxon>
        <taxon>Neoptera</taxon>
        <taxon>Endopterygota</taxon>
        <taxon>Hymenoptera</taxon>
        <taxon>Apocrita</taxon>
        <taxon>Aculeata</taxon>
        <taxon>Formicoidea</taxon>
        <taxon>Formicidae</taxon>
        <taxon>Myrmicinae</taxon>
        <taxon>Cardiocondyla</taxon>
    </lineage>
</organism>
<protein>
    <submittedName>
        <fullName evidence="1">Uncharacterized protein</fullName>
    </submittedName>
</protein>
<evidence type="ECO:0000313" key="1">
    <source>
        <dbReference type="EMBL" id="KAL0129052.1"/>
    </source>
</evidence>
<dbReference type="EMBL" id="JADYXP020000003">
    <property type="protein sequence ID" value="KAL0129052.1"/>
    <property type="molecule type" value="Genomic_DNA"/>
</dbReference>
<reference evidence="1 2" key="1">
    <citation type="submission" date="2023-03" db="EMBL/GenBank/DDBJ databases">
        <title>High recombination rates correlate with genetic variation in Cardiocondyla obscurior ants.</title>
        <authorList>
            <person name="Errbii M."/>
        </authorList>
    </citation>
    <scope>NUCLEOTIDE SEQUENCE [LARGE SCALE GENOMIC DNA]</scope>
    <source>
        <strain evidence="1">Alpha-2009</strain>
        <tissue evidence="1">Whole body</tissue>
    </source>
</reference>
<sequence>MTMSYFDDNEVNFNLYLIAKLCKNNCSKYNLVSKCGIVIRSPYRRLNACSGTFLAFQLCANIGQSKKILLKCKTDVCKKCEKTWIAWDKERHCILLYQTATICYTALGKRTD</sequence>
<keyword evidence="2" id="KW-1185">Reference proteome</keyword>
<evidence type="ECO:0000313" key="2">
    <source>
        <dbReference type="Proteomes" id="UP001430953"/>
    </source>
</evidence>